<gene>
    <name evidence="1" type="ORF">CVT17_07935</name>
</gene>
<organism evidence="1 2">
    <name type="scientific">Campylobacter concisus</name>
    <dbReference type="NCBI Taxonomy" id="199"/>
    <lineage>
        <taxon>Bacteria</taxon>
        <taxon>Pseudomonadati</taxon>
        <taxon>Campylobacterota</taxon>
        <taxon>Epsilonproteobacteria</taxon>
        <taxon>Campylobacterales</taxon>
        <taxon>Campylobacteraceae</taxon>
        <taxon>Campylobacter</taxon>
    </lineage>
</organism>
<evidence type="ECO:0000313" key="2">
    <source>
        <dbReference type="Proteomes" id="UP000594513"/>
    </source>
</evidence>
<name>A0AAE7PAS2_9BACT</name>
<protein>
    <submittedName>
        <fullName evidence="1">Uncharacterized protein</fullName>
    </submittedName>
</protein>
<dbReference type="EMBL" id="CP049272">
    <property type="protein sequence ID" value="QPH86899.1"/>
    <property type="molecule type" value="Genomic_DNA"/>
</dbReference>
<evidence type="ECO:0000313" key="1">
    <source>
        <dbReference type="EMBL" id="QPH86899.1"/>
    </source>
</evidence>
<proteinExistence type="predicted"/>
<reference evidence="1 2" key="1">
    <citation type="journal article" date="2018" name="Emerg. Microbes Infect.">
        <title>Genomic analysis of oral Campylobacter concisus strains identified a potential bacterial molecular marker associated with active Crohn's disease.</title>
        <authorList>
            <person name="Liu F."/>
            <person name="Ma R."/>
            <person name="Tay C.Y.A."/>
            <person name="Octavia S."/>
            <person name="Lan R."/>
            <person name="Chung H.K.L."/>
            <person name="Riordan S.M."/>
            <person name="Grimm M.C."/>
            <person name="Leong R.W."/>
            <person name="Tanaka M.M."/>
            <person name="Connor S."/>
            <person name="Zhang L."/>
        </authorList>
    </citation>
    <scope>NUCLEOTIDE SEQUENCE [LARGE SCALE GENOMIC DNA]</scope>
    <source>
        <strain evidence="1 2">P27CDO-S2</strain>
    </source>
</reference>
<dbReference type="AlphaFoldDB" id="A0AAE7PAS2"/>
<dbReference type="RefSeq" id="WP_159070448.1">
    <property type="nucleotide sequence ID" value="NZ_CP049272.1"/>
</dbReference>
<dbReference type="Proteomes" id="UP000594513">
    <property type="component" value="Chromosome"/>
</dbReference>
<sequence>MKLDFSSQLLRVNEILKFIRVFDQIYKNEFKEYLFIYVNLPERIKSQRGS</sequence>
<accession>A0AAE7PAS2</accession>